<protein>
    <recommendedName>
        <fullName evidence="3">Ubiquinol-cytochrome c chaperone domain-containing protein</fullName>
    </recommendedName>
</protein>
<feature type="domain" description="Ubiquinol-cytochrome c chaperone" evidence="3">
    <location>
        <begin position="213"/>
        <end position="257"/>
    </location>
</feature>
<feature type="domain" description="Ubiquinol-cytochrome c chaperone" evidence="3">
    <location>
        <begin position="120"/>
        <end position="192"/>
    </location>
</feature>
<evidence type="ECO:0000256" key="2">
    <source>
        <dbReference type="SAM" id="MobiDB-lite"/>
    </source>
</evidence>
<dbReference type="Pfam" id="PF03981">
    <property type="entry name" value="Ubiq_cyt_C_chap"/>
    <property type="match status" value="2"/>
</dbReference>
<sequence length="373" mass="41549">MTSRAILSRSVRSAQHYQIARSAVPRSRHLATSNASPSRDAPESSTSAKAELSPATPEEPKSWLTRKIDASPRFKAGFIVLANAMGYGSAMQVAARRSFNIYNHLCVPRADQEDVFWLDECHLPPTFQSWFTITNLHVWLLTVRFRALPKPEADYFIQGLIDHFFLDVEDRIRAVLQPGVQGERYTLQTAYYSIPKAIALRTDNGKLKGNSPERLVTKQMRIFREQYNGLGLSLDLGLVKGDVEMAGAVWRNFLGARGAQGILLPSDGGAAAYRRNINPTGEVEGFGNMTPEQLEAEAGKDDGSGVHDFAPHESDQYVRYPETMLALNAYIRRELLRLENISDEELMGQMKIGTEWMGVQDLKFGSVKAADGL</sequence>
<dbReference type="GO" id="GO:0005739">
    <property type="term" value="C:mitochondrion"/>
    <property type="evidence" value="ECO:0007669"/>
    <property type="project" value="TreeGrafter"/>
</dbReference>
<feature type="compositionally biased region" description="Polar residues" evidence="2">
    <location>
        <begin position="30"/>
        <end position="48"/>
    </location>
</feature>
<dbReference type="PANTHER" id="PTHR12184:SF1">
    <property type="entry name" value="UBIQUINOL-CYTOCHROME-C REDUCTASE COMPLEX ASSEMBLY FACTOR 1"/>
    <property type="match status" value="1"/>
</dbReference>
<feature type="region of interest" description="Disordered" evidence="2">
    <location>
        <begin position="18"/>
        <end position="62"/>
    </location>
</feature>
<dbReference type="AlphaFoldDB" id="A0A166M0Z4"/>
<dbReference type="InterPro" id="IPR021150">
    <property type="entry name" value="Ubiq_cyt_c_chap"/>
</dbReference>
<comment type="similarity">
    <text evidence="1">Belongs to the CBP3 family.</text>
</comment>
<evidence type="ECO:0000256" key="1">
    <source>
        <dbReference type="ARBA" id="ARBA00006407"/>
    </source>
</evidence>
<dbReference type="GO" id="GO:0034551">
    <property type="term" value="P:mitochondrial respiratory chain complex III assembly"/>
    <property type="evidence" value="ECO:0007669"/>
    <property type="project" value="TreeGrafter"/>
</dbReference>
<gene>
    <name evidence="4" type="ORF">FIBSPDRAFT_858479</name>
</gene>
<proteinExistence type="inferred from homology"/>
<dbReference type="InterPro" id="IPR007129">
    <property type="entry name" value="Ubiqinol_cyt_c_chaperone_CPB3"/>
</dbReference>
<dbReference type="PANTHER" id="PTHR12184">
    <property type="entry name" value="UBIQUINOL-CYTOCHROME C REDUCTASE COMPLEX ASSEMBLY FACTOR 1 FAMILY MEMBER"/>
    <property type="match status" value="1"/>
</dbReference>
<accession>A0A166M0Z4</accession>
<dbReference type="OrthoDB" id="10253878at2759"/>
<organism evidence="4">
    <name type="scientific">Athelia psychrophila</name>
    <dbReference type="NCBI Taxonomy" id="1759441"/>
    <lineage>
        <taxon>Eukaryota</taxon>
        <taxon>Fungi</taxon>
        <taxon>Dikarya</taxon>
        <taxon>Basidiomycota</taxon>
        <taxon>Agaricomycotina</taxon>
        <taxon>Agaricomycetes</taxon>
        <taxon>Agaricomycetidae</taxon>
        <taxon>Atheliales</taxon>
        <taxon>Atheliaceae</taxon>
        <taxon>Athelia</taxon>
    </lineage>
</organism>
<dbReference type="STRING" id="436010.A0A166M0Z4"/>
<evidence type="ECO:0000313" key="4">
    <source>
        <dbReference type="EMBL" id="KZP23526.1"/>
    </source>
</evidence>
<evidence type="ECO:0000259" key="3">
    <source>
        <dbReference type="Pfam" id="PF03981"/>
    </source>
</evidence>
<dbReference type="EMBL" id="KV417532">
    <property type="protein sequence ID" value="KZP23526.1"/>
    <property type="molecule type" value="Genomic_DNA"/>
</dbReference>
<name>A0A166M0Z4_9AGAM</name>
<reference evidence="4" key="1">
    <citation type="journal article" date="2016" name="Mol. Biol. Evol.">
        <title>Comparative Genomics of Early-Diverging Mushroom-Forming Fungi Provides Insights into the Origins of Lignocellulose Decay Capabilities.</title>
        <authorList>
            <person name="Nagy L.G."/>
            <person name="Riley R."/>
            <person name="Tritt A."/>
            <person name="Adam C."/>
            <person name="Daum C."/>
            <person name="Floudas D."/>
            <person name="Sun H."/>
            <person name="Yadav J.S."/>
            <person name="Pangilinan J."/>
            <person name="Larsson K.H."/>
            <person name="Matsuura K."/>
            <person name="Barry K."/>
            <person name="Labutti K."/>
            <person name="Kuo R."/>
            <person name="Ohm R.A."/>
            <person name="Bhattacharya S.S."/>
            <person name="Shirouzu T."/>
            <person name="Yoshinaga Y."/>
            <person name="Martin F.M."/>
            <person name="Grigoriev I.V."/>
            <person name="Hibbett D.S."/>
        </authorList>
    </citation>
    <scope>NUCLEOTIDE SEQUENCE [LARGE SCALE GENOMIC DNA]</scope>
    <source>
        <strain evidence="4">CBS 109695</strain>
    </source>
</reference>